<evidence type="ECO:0000256" key="1">
    <source>
        <dbReference type="SAM" id="MobiDB-lite"/>
    </source>
</evidence>
<organism evidence="2 3">
    <name type="scientific">Streptomyces hundungensis</name>
    <dbReference type="NCBI Taxonomy" id="1077946"/>
    <lineage>
        <taxon>Bacteria</taxon>
        <taxon>Bacillati</taxon>
        <taxon>Actinomycetota</taxon>
        <taxon>Actinomycetes</taxon>
        <taxon>Kitasatosporales</taxon>
        <taxon>Streptomycetaceae</taxon>
        <taxon>Streptomyces</taxon>
    </lineage>
</organism>
<dbReference type="Proteomes" id="UP000271554">
    <property type="component" value="Chromosome"/>
</dbReference>
<reference evidence="2 3" key="1">
    <citation type="submission" date="2018-10" db="EMBL/GenBank/DDBJ databases">
        <title>Relationship between Morphology and Antimicrobial Activity in Streptomyces.</title>
        <authorList>
            <person name="Kang H.J."/>
            <person name="Kim S.B."/>
        </authorList>
    </citation>
    <scope>NUCLEOTIDE SEQUENCE [LARGE SCALE GENOMIC DNA]</scope>
    <source>
        <strain evidence="2 3">BH38</strain>
    </source>
</reference>
<accession>A0A387HFE2</accession>
<name>A0A387HFE2_9ACTN</name>
<dbReference type="RefSeq" id="WP_120720548.1">
    <property type="nucleotide sequence ID" value="NZ_CP032698.1"/>
</dbReference>
<dbReference type="AlphaFoldDB" id="A0A387HFE2"/>
<keyword evidence="3" id="KW-1185">Reference proteome</keyword>
<dbReference type="EMBL" id="CP032698">
    <property type="protein sequence ID" value="AYG79448.1"/>
    <property type="molecule type" value="Genomic_DNA"/>
</dbReference>
<protein>
    <submittedName>
        <fullName evidence="2">Uncharacterized protein</fullName>
    </submittedName>
</protein>
<proteinExistence type="predicted"/>
<sequence>MPSVSLAFLRRTLVVLVVLVVLGALFGAAPNVQACEGRTVVGTAEAPVPEPSGEGLPDAADAALPVQPGHLARPVRPAPTDARRPEPVPPLTAPTPDVRQPLTATGVRCVVLRC</sequence>
<evidence type="ECO:0000313" key="2">
    <source>
        <dbReference type="EMBL" id="AYG79448.1"/>
    </source>
</evidence>
<dbReference type="KEGG" id="shun:DWB77_01562"/>
<gene>
    <name evidence="2" type="ORF">DWB77_01562</name>
</gene>
<dbReference type="OrthoDB" id="9912271at2"/>
<evidence type="ECO:0000313" key="3">
    <source>
        <dbReference type="Proteomes" id="UP000271554"/>
    </source>
</evidence>
<feature type="region of interest" description="Disordered" evidence="1">
    <location>
        <begin position="69"/>
        <end position="99"/>
    </location>
</feature>